<dbReference type="Proteomes" id="UP001476807">
    <property type="component" value="Unassembled WGS sequence"/>
</dbReference>
<name>A0ABV1RQN2_9BACT</name>
<gene>
    <name evidence="1" type="ORF">ABS362_04025</name>
</gene>
<dbReference type="RefSeq" id="WP_350411018.1">
    <property type="nucleotide sequence ID" value="NZ_JBEOKT010000003.1"/>
</dbReference>
<evidence type="ECO:0000313" key="1">
    <source>
        <dbReference type="EMBL" id="MER2996698.1"/>
    </source>
</evidence>
<organism evidence="1 2">
    <name type="scientific">Pontibacter populi</name>
    <dbReference type="NCBI Taxonomy" id="890055"/>
    <lineage>
        <taxon>Bacteria</taxon>
        <taxon>Pseudomonadati</taxon>
        <taxon>Bacteroidota</taxon>
        <taxon>Cytophagia</taxon>
        <taxon>Cytophagales</taxon>
        <taxon>Hymenobacteraceae</taxon>
        <taxon>Pontibacter</taxon>
    </lineage>
</organism>
<reference evidence="1 2" key="1">
    <citation type="submission" date="2024-06" db="EMBL/GenBank/DDBJ databases">
        <title>Pontibacter populi HYL7-15.</title>
        <authorList>
            <person name="Kim M.K."/>
        </authorList>
    </citation>
    <scope>NUCLEOTIDE SEQUENCE [LARGE SCALE GENOMIC DNA]</scope>
    <source>
        <strain evidence="1 2">HYL7-15</strain>
    </source>
</reference>
<keyword evidence="2" id="KW-1185">Reference proteome</keyword>
<comment type="caution">
    <text evidence="1">The sequence shown here is derived from an EMBL/GenBank/DDBJ whole genome shotgun (WGS) entry which is preliminary data.</text>
</comment>
<sequence length="215" mass="24788">MQRLLDKLALALIEMMNRLALLLLTILLASCGDKPKESEKIYYVVKEGENYITSEKYKNDPPPPTDLTYGEYNFIFVGSDKVYLHTVSHRHLCGFGMSESDYIKVPFIELTPKQVKELRTEDVAPFLDSAMRINWQMYQPNWVVTLSSSTDTITNPAFEQISNYLTNGLHIRYNIRKWTKEESYAIRAKMEGKTYTPLESFNALGIDSSVVCKKY</sequence>
<accession>A0ABV1RQN2</accession>
<evidence type="ECO:0000313" key="2">
    <source>
        <dbReference type="Proteomes" id="UP001476807"/>
    </source>
</evidence>
<proteinExistence type="predicted"/>
<dbReference type="EMBL" id="JBEOKT010000003">
    <property type="protein sequence ID" value="MER2996698.1"/>
    <property type="molecule type" value="Genomic_DNA"/>
</dbReference>
<protein>
    <recommendedName>
        <fullName evidence="3">Lipoprotein</fullName>
    </recommendedName>
</protein>
<evidence type="ECO:0008006" key="3">
    <source>
        <dbReference type="Google" id="ProtNLM"/>
    </source>
</evidence>
<dbReference type="PROSITE" id="PS51257">
    <property type="entry name" value="PROKAR_LIPOPROTEIN"/>
    <property type="match status" value="1"/>
</dbReference>